<comment type="caution">
    <text evidence="4">The sequence shown here is derived from an EMBL/GenBank/DDBJ whole genome shotgun (WGS) entry which is preliminary data.</text>
</comment>
<dbReference type="SMART" id="SM00382">
    <property type="entry name" value="AAA"/>
    <property type="match status" value="1"/>
</dbReference>
<dbReference type="PROSITE" id="PS50045">
    <property type="entry name" value="SIGMA54_INTERACT_4"/>
    <property type="match status" value="1"/>
</dbReference>
<protein>
    <submittedName>
        <fullName evidence="4">Sigma 54-interacting transcriptional regulator</fullName>
    </submittedName>
</protein>
<keyword evidence="1" id="KW-0547">Nucleotide-binding</keyword>
<dbReference type="Pfam" id="PF25601">
    <property type="entry name" value="AAA_lid_14"/>
    <property type="match status" value="1"/>
</dbReference>
<dbReference type="InterPro" id="IPR027417">
    <property type="entry name" value="P-loop_NTPase"/>
</dbReference>
<keyword evidence="2" id="KW-0067">ATP-binding</keyword>
<dbReference type="NCBIfam" id="NF038308">
    <property type="entry name" value="RNA_repair_RtcR"/>
    <property type="match status" value="1"/>
</dbReference>
<dbReference type="PANTHER" id="PTHR32071:SF14">
    <property type="entry name" value="TRANSCRIPTIONAL REGULATORY PROTEIN RTCR"/>
    <property type="match status" value="1"/>
</dbReference>
<dbReference type="PANTHER" id="PTHR32071">
    <property type="entry name" value="TRANSCRIPTIONAL REGULATORY PROTEIN"/>
    <property type="match status" value="1"/>
</dbReference>
<dbReference type="InterPro" id="IPR002078">
    <property type="entry name" value="Sigma_54_int"/>
</dbReference>
<dbReference type="InterPro" id="IPR058031">
    <property type="entry name" value="AAA_lid_NorR"/>
</dbReference>
<dbReference type="RefSeq" id="WP_200310843.1">
    <property type="nucleotide sequence ID" value="NZ_JAENIM010000034.1"/>
</dbReference>
<dbReference type="SUPFAM" id="SSF52540">
    <property type="entry name" value="P-loop containing nucleoside triphosphate hydrolases"/>
    <property type="match status" value="1"/>
</dbReference>
<accession>A0A8J7MFF8</accession>
<dbReference type="InterPro" id="IPR017183">
    <property type="entry name" value="Sigma54_dep_tscrpt_act_RtcR"/>
</dbReference>
<dbReference type="Gene3D" id="1.10.8.60">
    <property type="match status" value="1"/>
</dbReference>
<evidence type="ECO:0000256" key="1">
    <source>
        <dbReference type="ARBA" id="ARBA00022741"/>
    </source>
</evidence>
<name>A0A8J7MFF8_9BACT</name>
<evidence type="ECO:0000256" key="2">
    <source>
        <dbReference type="ARBA" id="ARBA00022840"/>
    </source>
</evidence>
<proteinExistence type="predicted"/>
<dbReference type="CDD" id="cd00009">
    <property type="entry name" value="AAA"/>
    <property type="match status" value="1"/>
</dbReference>
<sequence>MKQRVVFGFLGTKLDRGSGPERWDKWRPNVSLCSHEDEIVHRLELFHDHHSSSLARRVKADIEQISPETTIVLNLIGIKKYWDFEDVFSQLHDFFTKYQFDQENEEYLAHMTTGTHVAQICLFLLTESRHLPGKLLQSEPPRGRDAHQPTGSNTVIDLDLSKYDQLASRFNQEQAEAQDFLKSGIATRNKKFNQLIQQIEVVALRSDAPILLTGPTGAGKSHLAGRIYELRQHRCQLDGPIVEVNCATLRGDTAMSTLFGHKKGAFTGAQNNRAGLLREAHKGLLFLDEIGELGLDEQAMLLRAIEEGTFMPVGADHQVKSQFQLIAGTNRDLRKDVSEGRFREDLLARINLWTFELPGLADRRDDIAPNLDYELSSFTNKHGRVVSFNKEAKQEFLKFAKDPAQPWRGNFRDLNAAITRMATLAPRGRIRHDEVSDEIQRLQHSWLRPNQQQQQTAQLDEFLSDKQIEQIDPFDRPQLAAVIHQCRNSKTLSEAGRALFAVSRTKKQNPNDSDRLKKYLARFGLNFNEITSQNRS</sequence>
<dbReference type="GO" id="GO:0003700">
    <property type="term" value="F:DNA-binding transcription factor activity"/>
    <property type="evidence" value="ECO:0007669"/>
    <property type="project" value="InterPro"/>
</dbReference>
<keyword evidence="5" id="KW-1185">Reference proteome</keyword>
<dbReference type="GO" id="GO:0005524">
    <property type="term" value="F:ATP binding"/>
    <property type="evidence" value="ECO:0007669"/>
    <property type="project" value="UniProtKB-KW"/>
</dbReference>
<dbReference type="PIRSF" id="PIRSF037354">
    <property type="entry name" value="Txn_actvtr_RtcR"/>
    <property type="match status" value="1"/>
</dbReference>
<dbReference type="AlphaFoldDB" id="A0A8J7MFF8"/>
<dbReference type="FunFam" id="3.40.50.300:FF:001653">
    <property type="entry name" value="Transcriptional regulator RtcR"/>
    <property type="match status" value="1"/>
</dbReference>
<dbReference type="EMBL" id="JAENIM010000034">
    <property type="protein sequence ID" value="MBK1790819.1"/>
    <property type="molecule type" value="Genomic_DNA"/>
</dbReference>
<feature type="domain" description="Sigma-54 factor interaction" evidence="3">
    <location>
        <begin position="185"/>
        <end position="423"/>
    </location>
</feature>
<dbReference type="Proteomes" id="UP000624703">
    <property type="component" value="Unassembled WGS sequence"/>
</dbReference>
<dbReference type="Gene3D" id="3.40.50.300">
    <property type="entry name" value="P-loop containing nucleotide triphosphate hydrolases"/>
    <property type="match status" value="1"/>
</dbReference>
<reference evidence="4" key="1">
    <citation type="submission" date="2021-01" db="EMBL/GenBank/DDBJ databases">
        <title>Modified the classification status of verrucomicrobia.</title>
        <authorList>
            <person name="Feng X."/>
        </authorList>
    </citation>
    <scope>NUCLEOTIDE SEQUENCE</scope>
    <source>
        <strain evidence="4">_KCTC 22039</strain>
    </source>
</reference>
<dbReference type="Pfam" id="PF06956">
    <property type="entry name" value="RtcR"/>
    <property type="match status" value="1"/>
</dbReference>
<evidence type="ECO:0000259" key="3">
    <source>
        <dbReference type="PROSITE" id="PS50045"/>
    </source>
</evidence>
<dbReference type="InterPro" id="IPR009715">
    <property type="entry name" value="RtcR"/>
</dbReference>
<dbReference type="Pfam" id="PF00158">
    <property type="entry name" value="Sigma54_activat"/>
    <property type="match status" value="1"/>
</dbReference>
<gene>
    <name evidence="4" type="ORF">JIN82_06585</name>
</gene>
<evidence type="ECO:0000313" key="5">
    <source>
        <dbReference type="Proteomes" id="UP000624703"/>
    </source>
</evidence>
<evidence type="ECO:0000313" key="4">
    <source>
        <dbReference type="EMBL" id="MBK1790819.1"/>
    </source>
</evidence>
<dbReference type="InterPro" id="IPR003593">
    <property type="entry name" value="AAA+_ATPase"/>
</dbReference>
<organism evidence="4 5">
    <name type="scientific">Persicirhabdus sediminis</name>
    <dbReference type="NCBI Taxonomy" id="454144"/>
    <lineage>
        <taxon>Bacteria</taxon>
        <taxon>Pseudomonadati</taxon>
        <taxon>Verrucomicrobiota</taxon>
        <taxon>Verrucomicrobiia</taxon>
        <taxon>Verrucomicrobiales</taxon>
        <taxon>Verrucomicrobiaceae</taxon>
        <taxon>Persicirhabdus</taxon>
    </lineage>
</organism>